<accession>A0A9J5WKG5</accession>
<name>A0A9J5WKG5_SOLCO</name>
<evidence type="ECO:0000256" key="1">
    <source>
        <dbReference type="SAM" id="MobiDB-lite"/>
    </source>
</evidence>
<proteinExistence type="predicted"/>
<feature type="region of interest" description="Disordered" evidence="1">
    <location>
        <begin position="1"/>
        <end position="27"/>
    </location>
</feature>
<gene>
    <name evidence="2" type="ORF">H5410_055500</name>
</gene>
<sequence length="75" mass="8760">MVKREDYTKEGTRRINIKESSEPARRQTKISTTKLKVTHPLLLKTRKTMKNKLGILRPSVEENNQSIRKDCHVSL</sequence>
<dbReference type="AlphaFoldDB" id="A0A9J5WKG5"/>
<keyword evidence="3" id="KW-1185">Reference proteome</keyword>
<evidence type="ECO:0000313" key="3">
    <source>
        <dbReference type="Proteomes" id="UP000824120"/>
    </source>
</evidence>
<reference evidence="2 3" key="1">
    <citation type="submission" date="2020-09" db="EMBL/GenBank/DDBJ databases">
        <title>De no assembly of potato wild relative species, Solanum commersonii.</title>
        <authorList>
            <person name="Cho K."/>
        </authorList>
    </citation>
    <scope>NUCLEOTIDE SEQUENCE [LARGE SCALE GENOMIC DNA]</scope>
    <source>
        <strain evidence="2">LZ3.2</strain>
        <tissue evidence="2">Leaf</tissue>
    </source>
</reference>
<feature type="compositionally biased region" description="Basic and acidic residues" evidence="1">
    <location>
        <begin position="1"/>
        <end position="25"/>
    </location>
</feature>
<dbReference type="Proteomes" id="UP000824120">
    <property type="component" value="Chromosome 11"/>
</dbReference>
<evidence type="ECO:0000313" key="2">
    <source>
        <dbReference type="EMBL" id="KAG5575366.1"/>
    </source>
</evidence>
<protein>
    <submittedName>
        <fullName evidence="2">Uncharacterized protein</fullName>
    </submittedName>
</protein>
<organism evidence="2 3">
    <name type="scientific">Solanum commersonii</name>
    <name type="common">Commerson's wild potato</name>
    <name type="synonym">Commerson's nightshade</name>
    <dbReference type="NCBI Taxonomy" id="4109"/>
    <lineage>
        <taxon>Eukaryota</taxon>
        <taxon>Viridiplantae</taxon>
        <taxon>Streptophyta</taxon>
        <taxon>Embryophyta</taxon>
        <taxon>Tracheophyta</taxon>
        <taxon>Spermatophyta</taxon>
        <taxon>Magnoliopsida</taxon>
        <taxon>eudicotyledons</taxon>
        <taxon>Gunneridae</taxon>
        <taxon>Pentapetalae</taxon>
        <taxon>asterids</taxon>
        <taxon>lamiids</taxon>
        <taxon>Solanales</taxon>
        <taxon>Solanaceae</taxon>
        <taxon>Solanoideae</taxon>
        <taxon>Solaneae</taxon>
        <taxon>Solanum</taxon>
    </lineage>
</organism>
<comment type="caution">
    <text evidence="2">The sequence shown here is derived from an EMBL/GenBank/DDBJ whole genome shotgun (WGS) entry which is preliminary data.</text>
</comment>
<dbReference type="EMBL" id="JACXVP010000011">
    <property type="protein sequence ID" value="KAG5575366.1"/>
    <property type="molecule type" value="Genomic_DNA"/>
</dbReference>